<keyword evidence="2" id="KW-1185">Reference proteome</keyword>
<protein>
    <recommendedName>
        <fullName evidence="3">SusC/RagA family TonB-linked outer membrane protein</fullName>
    </recommendedName>
</protein>
<evidence type="ECO:0008006" key="3">
    <source>
        <dbReference type="Google" id="ProtNLM"/>
    </source>
</evidence>
<sequence>MLKCVFENTLLNTLAAGAKDFYNDGASRNISLGGNLSPAFWADSWNPDNINARYPKAKDDWGNPDTYESTFWMCNKSYLRLKNVNVSYTLPRSVLSKTGFGGNIQLYFSGTNLFTFSPFKFYDPEVESAMSYPVMKSFTFGLNVTL</sequence>
<accession>A0ABR7E5V0</accession>
<dbReference type="Proteomes" id="UP000644010">
    <property type="component" value="Unassembled WGS sequence"/>
</dbReference>
<gene>
    <name evidence="1" type="ORF">H8S77_16845</name>
</gene>
<name>A0ABR7E5V0_9BACT</name>
<evidence type="ECO:0000313" key="2">
    <source>
        <dbReference type="Proteomes" id="UP000644010"/>
    </source>
</evidence>
<proteinExistence type="predicted"/>
<evidence type="ECO:0000313" key="1">
    <source>
        <dbReference type="EMBL" id="MBC5644548.1"/>
    </source>
</evidence>
<reference evidence="1 2" key="1">
    <citation type="submission" date="2020-08" db="EMBL/GenBank/DDBJ databases">
        <title>Genome public.</title>
        <authorList>
            <person name="Liu C."/>
            <person name="Sun Q."/>
        </authorList>
    </citation>
    <scope>NUCLEOTIDE SEQUENCE [LARGE SCALE GENOMIC DNA]</scope>
    <source>
        <strain evidence="1 2">BX2</strain>
    </source>
</reference>
<dbReference type="RefSeq" id="WP_186960417.1">
    <property type="nucleotide sequence ID" value="NZ_JACOOI010000020.1"/>
</dbReference>
<comment type="caution">
    <text evidence="1">The sequence shown here is derived from an EMBL/GenBank/DDBJ whole genome shotgun (WGS) entry which is preliminary data.</text>
</comment>
<dbReference type="EMBL" id="JACOOI010000020">
    <property type="protein sequence ID" value="MBC5644548.1"/>
    <property type="molecule type" value="Genomic_DNA"/>
</dbReference>
<organism evidence="1 2">
    <name type="scientific">Parabacteroides segnis</name>
    <dbReference type="NCBI Taxonomy" id="2763058"/>
    <lineage>
        <taxon>Bacteria</taxon>
        <taxon>Pseudomonadati</taxon>
        <taxon>Bacteroidota</taxon>
        <taxon>Bacteroidia</taxon>
        <taxon>Bacteroidales</taxon>
        <taxon>Tannerellaceae</taxon>
        <taxon>Parabacteroides</taxon>
    </lineage>
</organism>